<evidence type="ECO:0000256" key="4">
    <source>
        <dbReference type="ARBA" id="ARBA00023004"/>
    </source>
</evidence>
<gene>
    <name evidence="7" type="ORF">UFOPK1493_03521</name>
</gene>
<dbReference type="Pfam" id="PF00111">
    <property type="entry name" value="Fer2"/>
    <property type="match status" value="1"/>
</dbReference>
<dbReference type="PANTHER" id="PTHR44379">
    <property type="entry name" value="OXIDOREDUCTASE WITH IRON-SULFUR SUBUNIT"/>
    <property type="match status" value="1"/>
</dbReference>
<dbReference type="InterPro" id="IPR036010">
    <property type="entry name" value="2Fe-2S_ferredoxin-like_sf"/>
</dbReference>
<evidence type="ECO:0000259" key="6">
    <source>
        <dbReference type="PROSITE" id="PS51085"/>
    </source>
</evidence>
<dbReference type="SUPFAM" id="SSF54292">
    <property type="entry name" value="2Fe-2S ferredoxin-like"/>
    <property type="match status" value="1"/>
</dbReference>
<dbReference type="GO" id="GO:0051537">
    <property type="term" value="F:2 iron, 2 sulfur cluster binding"/>
    <property type="evidence" value="ECO:0007669"/>
    <property type="project" value="UniProtKB-KW"/>
</dbReference>
<dbReference type="InterPro" id="IPR036884">
    <property type="entry name" value="2Fe-2S-bd_dom_sf"/>
</dbReference>
<dbReference type="FunFam" id="1.10.150.120:FF:000003">
    <property type="entry name" value="Carbon monoxide dehydrogenase, small subunit"/>
    <property type="match status" value="1"/>
</dbReference>
<dbReference type="Pfam" id="PF01799">
    <property type="entry name" value="Fer2_2"/>
    <property type="match status" value="1"/>
</dbReference>
<dbReference type="InterPro" id="IPR001041">
    <property type="entry name" value="2Fe-2S_ferredoxin-type"/>
</dbReference>
<keyword evidence="5" id="KW-0411">Iron-sulfur</keyword>
<dbReference type="PROSITE" id="PS51085">
    <property type="entry name" value="2FE2S_FER_2"/>
    <property type="match status" value="1"/>
</dbReference>
<dbReference type="InterPro" id="IPR002888">
    <property type="entry name" value="2Fe-2S-bd"/>
</dbReference>
<dbReference type="AlphaFoldDB" id="A0A6J6FEN2"/>
<dbReference type="Gene3D" id="1.10.150.120">
    <property type="entry name" value="[2Fe-2S]-binding domain"/>
    <property type="match status" value="1"/>
</dbReference>
<dbReference type="InterPro" id="IPR012675">
    <property type="entry name" value="Beta-grasp_dom_sf"/>
</dbReference>
<dbReference type="Gene3D" id="3.10.20.30">
    <property type="match status" value="1"/>
</dbReference>
<evidence type="ECO:0000313" key="7">
    <source>
        <dbReference type="EMBL" id="CAB4587351.1"/>
    </source>
</evidence>
<dbReference type="PANTHER" id="PTHR44379:SF5">
    <property type="entry name" value="OXIDOREDUCTASE WITH IRON-SULFUR SUBUNIT"/>
    <property type="match status" value="1"/>
</dbReference>
<evidence type="ECO:0000256" key="1">
    <source>
        <dbReference type="ARBA" id="ARBA00022714"/>
    </source>
</evidence>
<keyword evidence="1" id="KW-0001">2Fe-2S</keyword>
<name>A0A6J6FEN2_9ZZZZ</name>
<evidence type="ECO:0000256" key="3">
    <source>
        <dbReference type="ARBA" id="ARBA00023002"/>
    </source>
</evidence>
<feature type="domain" description="2Fe-2S ferredoxin-type" evidence="6">
    <location>
        <begin position="7"/>
        <end position="83"/>
    </location>
</feature>
<accession>A0A6J6FEN2</accession>
<dbReference type="EMBL" id="CAEZSR010000200">
    <property type="protein sequence ID" value="CAB4587351.1"/>
    <property type="molecule type" value="Genomic_DNA"/>
</dbReference>
<sequence>MSQSLDRDLVLTVNGIAYPVSVDHGRNLLSVLRTEVGLTGTKEGCDDCECGACMVLLDGQPVNSCSYLAAQAVGREITTVEGMVRDGELHPIQRNLLEEGGVQCGFCTPGMIMSATALLARTPDPTDEDIRIGLSGNLCRCTGYAKIIAAVRRTAADLRGE</sequence>
<proteinExistence type="predicted"/>
<protein>
    <submittedName>
        <fullName evidence="7">Unannotated protein</fullName>
    </submittedName>
</protein>
<dbReference type="InterPro" id="IPR051452">
    <property type="entry name" value="Diverse_Oxidoreductases"/>
</dbReference>
<dbReference type="SUPFAM" id="SSF47741">
    <property type="entry name" value="CO dehydrogenase ISP C-domain like"/>
    <property type="match status" value="1"/>
</dbReference>
<organism evidence="7">
    <name type="scientific">freshwater metagenome</name>
    <dbReference type="NCBI Taxonomy" id="449393"/>
    <lineage>
        <taxon>unclassified sequences</taxon>
        <taxon>metagenomes</taxon>
        <taxon>ecological metagenomes</taxon>
    </lineage>
</organism>
<dbReference type="GO" id="GO:0046872">
    <property type="term" value="F:metal ion binding"/>
    <property type="evidence" value="ECO:0007669"/>
    <property type="project" value="UniProtKB-KW"/>
</dbReference>
<keyword evidence="2" id="KW-0479">Metal-binding</keyword>
<evidence type="ECO:0000256" key="5">
    <source>
        <dbReference type="ARBA" id="ARBA00023014"/>
    </source>
</evidence>
<reference evidence="7" key="1">
    <citation type="submission" date="2020-05" db="EMBL/GenBank/DDBJ databases">
        <authorList>
            <person name="Chiriac C."/>
            <person name="Salcher M."/>
            <person name="Ghai R."/>
            <person name="Kavagutti S V."/>
        </authorList>
    </citation>
    <scope>NUCLEOTIDE SEQUENCE</scope>
</reference>
<dbReference type="FunFam" id="3.10.20.30:FF:000020">
    <property type="entry name" value="Xanthine dehydrogenase iron-sulfur subunit"/>
    <property type="match status" value="1"/>
</dbReference>
<dbReference type="GO" id="GO:0016491">
    <property type="term" value="F:oxidoreductase activity"/>
    <property type="evidence" value="ECO:0007669"/>
    <property type="project" value="UniProtKB-KW"/>
</dbReference>
<evidence type="ECO:0000256" key="2">
    <source>
        <dbReference type="ARBA" id="ARBA00022723"/>
    </source>
</evidence>
<keyword evidence="4" id="KW-0408">Iron</keyword>
<keyword evidence="3" id="KW-0560">Oxidoreductase</keyword>